<feature type="region of interest" description="Disordered" evidence="1">
    <location>
        <begin position="83"/>
        <end position="113"/>
    </location>
</feature>
<evidence type="ECO:0000313" key="2">
    <source>
        <dbReference type="EMBL" id="CAA9988719.1"/>
    </source>
</evidence>
<reference evidence="2 3" key="1">
    <citation type="journal article" date="2008" name="Nature">
        <title>The genome of Plasmodium knowlesi strain H, a zoonotic malaria parasite with host range from monkey to man.</title>
        <authorList>
            <person name="Pain A."/>
            <person name="Boehme U."/>
            <person name="Berry A.E."/>
            <person name="Mungall K."/>
            <person name="Finn R."/>
            <person name="Jackson A.P."/>
            <person name="Mourier T."/>
            <person name="Mistry J."/>
            <person name="Pasini E.M."/>
            <person name="Aslett M."/>
            <person name="Balasubrammaniam S."/>
            <person name="Borgwardt K."/>
            <person name="Brooks K."/>
            <person name="Carret C."/>
            <person name="Carver T.J."/>
            <person name="Cherevach I."/>
            <person name="Chillingworth T."/>
            <person name="Clarke T.G."/>
            <person name="Galinski M.R."/>
            <person name="Hall N."/>
            <person name="Harper D."/>
            <person name="Harris D."/>
            <person name="Hauser H."/>
            <person name="Ivens A."/>
            <person name="Janssen C.S."/>
            <person name="Keane T."/>
            <person name="Larke N."/>
            <person name="Lapp S."/>
            <person name="Marti M."/>
            <person name="Moule S."/>
            <person name="Meyer I.M."/>
            <person name="Ormond D."/>
            <person name="Peters N."/>
            <person name="Sanders M."/>
            <person name="Sanders S."/>
            <person name="Sergeant T.J."/>
            <person name="Simmonds M."/>
            <person name="Smith F."/>
            <person name="Squares R."/>
            <person name="Thurston S."/>
            <person name="Tivey A.R."/>
            <person name="Walker D."/>
            <person name="White B."/>
            <person name="Zuiderwijk E."/>
            <person name="Churcher C."/>
            <person name="Quail M.A."/>
            <person name="Cowman A.F."/>
            <person name="Turner C.M.R."/>
            <person name="Rajandream M.A."/>
            <person name="Kocken C.H.M."/>
            <person name="Thomas A.W."/>
            <person name="Newbold C.I."/>
            <person name="Barrell B.G."/>
            <person name="Berriman M."/>
        </authorList>
    </citation>
    <scope>NUCLEOTIDE SEQUENCE [LARGE SCALE GENOMIC DNA]</scope>
    <source>
        <strain evidence="2 3">H</strain>
    </source>
</reference>
<dbReference type="InParanoid" id="B3L6E7"/>
<dbReference type="EMBL" id="AM910992">
    <property type="protein sequence ID" value="CAA9988719.1"/>
    <property type="molecule type" value="Genomic_DNA"/>
</dbReference>
<feature type="compositionally biased region" description="Acidic residues" evidence="1">
    <location>
        <begin position="212"/>
        <end position="221"/>
    </location>
</feature>
<dbReference type="KEGG" id="pkn:PKNH_1021300"/>
<sequence>VAMEQVQNSSSRFRGGDFTLQEDSQSSNLGFKEEDFFFDDEVEGSDSGFREEDFILEEDVIKEQIANSSSGFREEDFILEKGASKEEVPLEEVPLEDGPKKEVPKKEVPKEEAPSQSASWVTYWVNWIERNKGVLEEVKTQPWFHNLRVDWKEHQKQQDAEKDELKEENDSSCAARRKKDAWRKWIAKQHALMDVNSEQDWFKHLLENVEEVEQDESEQQGENEHKTGEGTESTTSAYNNLPRRQQLHKNSNKKNFLITKLWMLILALVFEECERERTLHEKEMYVDHLLENTLA</sequence>
<feature type="compositionally biased region" description="Polar residues" evidence="1">
    <location>
        <begin position="1"/>
        <end position="12"/>
    </location>
</feature>
<dbReference type="VEuPathDB" id="PlasmoDB:PKNH_1021300"/>
<proteinExistence type="predicted"/>
<dbReference type="GeneID" id="7321304"/>
<gene>
    <name evidence="2" type="ORF">PKNH_1021300</name>
</gene>
<dbReference type="HOGENOM" id="CLU_945250_0_0_1"/>
<dbReference type="RefSeq" id="XP_002259695.1">
    <property type="nucleotide sequence ID" value="XM_002259659.1"/>
</dbReference>
<organism evidence="2 3">
    <name type="scientific">Plasmodium knowlesi (strain H)</name>
    <dbReference type="NCBI Taxonomy" id="5851"/>
    <lineage>
        <taxon>Eukaryota</taxon>
        <taxon>Sar</taxon>
        <taxon>Alveolata</taxon>
        <taxon>Apicomplexa</taxon>
        <taxon>Aconoidasida</taxon>
        <taxon>Haemosporida</taxon>
        <taxon>Plasmodiidae</taxon>
        <taxon>Plasmodium</taxon>
        <taxon>Plasmodium (Plasmodium)</taxon>
    </lineage>
</organism>
<evidence type="ECO:0000256" key="1">
    <source>
        <dbReference type="SAM" id="MobiDB-lite"/>
    </source>
</evidence>
<dbReference type="OrthoDB" id="383264at2759"/>
<feature type="compositionally biased region" description="Polar residues" evidence="1">
    <location>
        <begin position="230"/>
        <end position="243"/>
    </location>
</feature>
<evidence type="ECO:0000313" key="3">
    <source>
        <dbReference type="Proteomes" id="UP000031513"/>
    </source>
</evidence>
<dbReference type="Proteomes" id="UP000031513">
    <property type="component" value="Chromosome 10"/>
</dbReference>
<accession>B3L6E7</accession>
<feature type="non-terminal residue" evidence="2">
    <location>
        <position position="1"/>
    </location>
</feature>
<feature type="compositionally biased region" description="Basic and acidic residues" evidence="1">
    <location>
        <begin position="97"/>
        <end position="113"/>
    </location>
</feature>
<dbReference type="AlphaFoldDB" id="B3L6E7"/>
<dbReference type="OMA" id="HMAQHED"/>
<feature type="region of interest" description="Disordered" evidence="1">
    <location>
        <begin position="212"/>
        <end position="246"/>
    </location>
</feature>
<feature type="region of interest" description="Disordered" evidence="1">
    <location>
        <begin position="1"/>
        <end position="27"/>
    </location>
</feature>
<protein>
    <submittedName>
        <fullName evidence="2">SICAvar, type I</fullName>
    </submittedName>
</protein>
<name>B3L6E7_PLAKH</name>
<keyword evidence="3" id="KW-1185">Reference proteome</keyword>